<sequence length="106" mass="12532">MRLCLPSSISREASFISGFQLLREEKIHRIETPSEEFPMVRCVWFSCVRGREGHREADGAGGVSILRGPDAMDVESQWRFCFFPLFFRTKRRYYCNFCTRRLVLKE</sequence>
<name>A0AAN7GSB6_9MYRT</name>
<dbReference type="EMBL" id="JAXIOK010000023">
    <property type="protein sequence ID" value="KAK4742919.1"/>
    <property type="molecule type" value="Genomic_DNA"/>
</dbReference>
<accession>A0AAN7GSB6</accession>
<proteinExistence type="predicted"/>
<dbReference type="AlphaFoldDB" id="A0AAN7GSB6"/>
<reference evidence="1 2" key="1">
    <citation type="journal article" date="2023" name="Hortic Res">
        <title>Pangenome of water caltrop reveals structural variations and asymmetric subgenome divergence after allopolyploidization.</title>
        <authorList>
            <person name="Zhang X."/>
            <person name="Chen Y."/>
            <person name="Wang L."/>
            <person name="Yuan Y."/>
            <person name="Fang M."/>
            <person name="Shi L."/>
            <person name="Lu R."/>
            <person name="Comes H.P."/>
            <person name="Ma Y."/>
            <person name="Chen Y."/>
            <person name="Huang G."/>
            <person name="Zhou Y."/>
            <person name="Zheng Z."/>
            <person name="Qiu Y."/>
        </authorList>
    </citation>
    <scope>NUCLEOTIDE SEQUENCE [LARGE SCALE GENOMIC DNA]</scope>
    <source>
        <tissue evidence="1">Roots</tissue>
    </source>
</reference>
<protein>
    <submittedName>
        <fullName evidence="1">Uncharacterized protein</fullName>
    </submittedName>
</protein>
<dbReference type="PANTHER" id="PTHR33320:SF32">
    <property type="entry name" value="METHIONYL-TRNA SYNTHETASE"/>
    <property type="match status" value="1"/>
</dbReference>
<comment type="caution">
    <text evidence="1">The sequence shown here is derived from an EMBL/GenBank/DDBJ whole genome shotgun (WGS) entry which is preliminary data.</text>
</comment>
<dbReference type="PANTHER" id="PTHR33320">
    <property type="entry name" value="METHIONYL-TRNA SYNTHETASE"/>
    <property type="match status" value="1"/>
</dbReference>
<evidence type="ECO:0000313" key="2">
    <source>
        <dbReference type="Proteomes" id="UP001345219"/>
    </source>
</evidence>
<dbReference type="Proteomes" id="UP001345219">
    <property type="component" value="Chromosome 1"/>
</dbReference>
<gene>
    <name evidence="1" type="ORF">SAY87_000920</name>
</gene>
<evidence type="ECO:0000313" key="1">
    <source>
        <dbReference type="EMBL" id="KAK4742919.1"/>
    </source>
</evidence>
<keyword evidence="2" id="KW-1185">Reference proteome</keyword>
<organism evidence="1 2">
    <name type="scientific">Trapa incisa</name>
    <dbReference type="NCBI Taxonomy" id="236973"/>
    <lineage>
        <taxon>Eukaryota</taxon>
        <taxon>Viridiplantae</taxon>
        <taxon>Streptophyta</taxon>
        <taxon>Embryophyta</taxon>
        <taxon>Tracheophyta</taxon>
        <taxon>Spermatophyta</taxon>
        <taxon>Magnoliopsida</taxon>
        <taxon>eudicotyledons</taxon>
        <taxon>Gunneridae</taxon>
        <taxon>Pentapetalae</taxon>
        <taxon>rosids</taxon>
        <taxon>malvids</taxon>
        <taxon>Myrtales</taxon>
        <taxon>Lythraceae</taxon>
        <taxon>Trapa</taxon>
    </lineage>
</organism>